<evidence type="ECO:0000313" key="11">
    <source>
        <dbReference type="Proteomes" id="UP000006329"/>
    </source>
</evidence>
<keyword evidence="6" id="KW-0283">Flagellar rotation</keyword>
<proteinExistence type="inferred from homology"/>
<comment type="subcellular location">
    <subcellularLocation>
        <location evidence="1">Cell membrane</location>
        <topology evidence="1">Peripheral membrane protein</topology>
        <orientation evidence="1">Cytoplasmic side</orientation>
    </subcellularLocation>
</comment>
<name>A0A0E2BKV0_9LEPT</name>
<evidence type="ECO:0000256" key="7">
    <source>
        <dbReference type="ARBA" id="ARBA00023136"/>
    </source>
</evidence>
<dbReference type="InterPro" id="IPR051469">
    <property type="entry name" value="FliN/MopA/SpaO"/>
</dbReference>
<reference evidence="10" key="1">
    <citation type="submission" date="2012-10" db="EMBL/GenBank/DDBJ databases">
        <authorList>
            <person name="Harkins D.M."/>
            <person name="Durkin A.S."/>
            <person name="Brinkac L.M."/>
            <person name="Haft D.H."/>
            <person name="Selengut J.D."/>
            <person name="Sanka R."/>
            <person name="DePew J."/>
            <person name="Purushe J."/>
            <person name="Matthias M.A."/>
            <person name="Vinetz J.M."/>
            <person name="Sutton G.G."/>
            <person name="Nierman W.C."/>
            <person name="Fouts D.E."/>
        </authorList>
    </citation>
    <scope>NUCLEOTIDE SEQUENCE [LARGE SCALE GENOMIC DNA]</scope>
    <source>
        <strain evidence="10">MOR084</strain>
    </source>
</reference>
<organism evidence="10 11">
    <name type="scientific">Leptospira santarosai str. MOR084</name>
    <dbReference type="NCBI Taxonomy" id="1049984"/>
    <lineage>
        <taxon>Bacteria</taxon>
        <taxon>Pseudomonadati</taxon>
        <taxon>Spirochaetota</taxon>
        <taxon>Spirochaetia</taxon>
        <taxon>Leptospirales</taxon>
        <taxon>Leptospiraceae</taxon>
        <taxon>Leptospira</taxon>
    </lineage>
</organism>
<evidence type="ECO:0000256" key="2">
    <source>
        <dbReference type="ARBA" id="ARBA00009226"/>
    </source>
</evidence>
<keyword evidence="10" id="KW-0966">Cell projection</keyword>
<dbReference type="GO" id="GO:0005886">
    <property type="term" value="C:plasma membrane"/>
    <property type="evidence" value="ECO:0007669"/>
    <property type="project" value="UniProtKB-SubCell"/>
</dbReference>
<evidence type="ECO:0000256" key="8">
    <source>
        <dbReference type="SAM" id="MobiDB-lite"/>
    </source>
</evidence>
<dbReference type="Gene3D" id="2.30.330.10">
    <property type="entry name" value="SpoA-like"/>
    <property type="match status" value="1"/>
</dbReference>
<feature type="region of interest" description="Disordered" evidence="8">
    <location>
        <begin position="79"/>
        <end position="157"/>
    </location>
</feature>
<evidence type="ECO:0000313" key="10">
    <source>
        <dbReference type="EMBL" id="EKO31905.1"/>
    </source>
</evidence>
<dbReference type="InterPro" id="IPR036429">
    <property type="entry name" value="SpoA-like_sf"/>
</dbReference>
<protein>
    <recommendedName>
        <fullName evidence="3">Flagellar motor switch protein FliN</fullName>
    </recommendedName>
</protein>
<dbReference type="PRINTS" id="PR00956">
    <property type="entry name" value="FLGMOTORFLIN"/>
</dbReference>
<dbReference type="GO" id="GO:0071973">
    <property type="term" value="P:bacterial-type flagellum-dependent cell motility"/>
    <property type="evidence" value="ECO:0007669"/>
    <property type="project" value="InterPro"/>
</dbReference>
<dbReference type="GO" id="GO:0009425">
    <property type="term" value="C:bacterial-type flagellum basal body"/>
    <property type="evidence" value="ECO:0007669"/>
    <property type="project" value="InterPro"/>
</dbReference>
<feature type="domain" description="Flagellar motor switch protein FliN-like C-terminal" evidence="9">
    <location>
        <begin position="166"/>
        <end position="236"/>
    </location>
</feature>
<evidence type="ECO:0000259" key="9">
    <source>
        <dbReference type="Pfam" id="PF01052"/>
    </source>
</evidence>
<evidence type="ECO:0000256" key="4">
    <source>
        <dbReference type="ARBA" id="ARBA00022475"/>
    </source>
</evidence>
<keyword evidence="10" id="KW-0282">Flagellum</keyword>
<dbReference type="Pfam" id="PF01052">
    <property type="entry name" value="FliMN_C"/>
    <property type="match status" value="1"/>
</dbReference>
<dbReference type="InterPro" id="IPR001543">
    <property type="entry name" value="FliN-like_C"/>
</dbReference>
<gene>
    <name evidence="10" type="primary">fliN_1</name>
    <name evidence="10" type="ORF">LEP1GSC179_0297</name>
</gene>
<dbReference type="GO" id="GO:0006935">
    <property type="term" value="P:chemotaxis"/>
    <property type="evidence" value="ECO:0007669"/>
    <property type="project" value="UniProtKB-KW"/>
</dbReference>
<dbReference type="AlphaFoldDB" id="A0A0E2BKV0"/>
<dbReference type="PANTHER" id="PTHR43484">
    <property type="match status" value="1"/>
</dbReference>
<keyword evidence="10" id="KW-0969">Cilium</keyword>
<dbReference type="Proteomes" id="UP000006329">
    <property type="component" value="Unassembled WGS sequence"/>
</dbReference>
<dbReference type="SUPFAM" id="SSF101801">
    <property type="entry name" value="Surface presentation of antigens (SPOA)"/>
    <property type="match status" value="1"/>
</dbReference>
<comment type="similarity">
    <text evidence="2">Belongs to the FliN/MopA/SpaO family.</text>
</comment>
<keyword evidence="4" id="KW-1003">Cell membrane</keyword>
<dbReference type="InterPro" id="IPR001172">
    <property type="entry name" value="FliN_T3SS_HrcQb"/>
</dbReference>
<dbReference type="GO" id="GO:0003774">
    <property type="term" value="F:cytoskeletal motor activity"/>
    <property type="evidence" value="ECO:0007669"/>
    <property type="project" value="InterPro"/>
</dbReference>
<keyword evidence="5" id="KW-0145">Chemotaxis</keyword>
<keyword evidence="11" id="KW-1185">Reference proteome</keyword>
<dbReference type="InterPro" id="IPR012826">
    <property type="entry name" value="FliN"/>
</dbReference>
<evidence type="ECO:0000256" key="3">
    <source>
        <dbReference type="ARBA" id="ARBA00021897"/>
    </source>
</evidence>
<feature type="compositionally biased region" description="Low complexity" evidence="8">
    <location>
        <begin position="127"/>
        <end position="140"/>
    </location>
</feature>
<evidence type="ECO:0000256" key="1">
    <source>
        <dbReference type="ARBA" id="ARBA00004413"/>
    </source>
</evidence>
<dbReference type="EMBL" id="AHON02000087">
    <property type="protein sequence ID" value="EKO31905.1"/>
    <property type="molecule type" value="Genomic_DNA"/>
</dbReference>
<dbReference type="PANTHER" id="PTHR43484:SF1">
    <property type="entry name" value="FLAGELLAR MOTOR SWITCH PROTEIN FLIN"/>
    <property type="match status" value="1"/>
</dbReference>
<feature type="compositionally biased region" description="Low complexity" evidence="8">
    <location>
        <begin position="90"/>
        <end position="108"/>
    </location>
</feature>
<keyword evidence="7" id="KW-0472">Membrane</keyword>
<accession>A0A0E2BKV0</accession>
<dbReference type="NCBIfam" id="TIGR02480">
    <property type="entry name" value="fliN"/>
    <property type="match status" value="1"/>
</dbReference>
<comment type="caution">
    <text evidence="10">The sequence shown here is derived from an EMBL/GenBank/DDBJ whole genome shotgun (WGS) entry which is preliminary data.</text>
</comment>
<feature type="compositionally biased region" description="Gly residues" evidence="8">
    <location>
        <begin position="109"/>
        <end position="126"/>
    </location>
</feature>
<sequence>MEKPRALNSPWRKLFVFVKSISEGIECSDGEGKLKAYGTSFESENNSCRNLRFCRFLYYRICEGEGKMGEGSLSQEDIDALLTGGGGGEAAPPAGESDFNLSGELDSLLGGGAGSGGTPGESGGGTDSPSFADISAALGPSPTPAPSAPRPASRQSASIQSTNLNLLMDVNLALTVELGRTNMFIKDVNGLNEGVVVELDKNVGEDLDILANGRLVGRGKLVAMDDFYGIQITEIVDQSRRL</sequence>
<evidence type="ECO:0000256" key="6">
    <source>
        <dbReference type="ARBA" id="ARBA00022779"/>
    </source>
</evidence>
<evidence type="ECO:0000256" key="5">
    <source>
        <dbReference type="ARBA" id="ARBA00022500"/>
    </source>
</evidence>